<dbReference type="PROSITE" id="PS50949">
    <property type="entry name" value="HTH_GNTR"/>
    <property type="match status" value="1"/>
</dbReference>
<dbReference type="PANTHER" id="PTHR43537">
    <property type="entry name" value="TRANSCRIPTIONAL REGULATOR, GNTR FAMILY"/>
    <property type="match status" value="1"/>
</dbReference>
<dbReference type="InterPro" id="IPR000524">
    <property type="entry name" value="Tscrpt_reg_HTH_GntR"/>
</dbReference>
<dbReference type="Proteomes" id="UP000222054">
    <property type="component" value="Unassembled WGS sequence"/>
</dbReference>
<dbReference type="SUPFAM" id="SSF46785">
    <property type="entry name" value="Winged helix' DNA-binding domain"/>
    <property type="match status" value="1"/>
</dbReference>
<dbReference type="EMBL" id="NUHO01000196">
    <property type="protein sequence ID" value="PGM88398.1"/>
    <property type="molecule type" value="Genomic_DNA"/>
</dbReference>
<comment type="caution">
    <text evidence="5">The sequence shown here is derived from an EMBL/GenBank/DDBJ whole genome shotgun (WGS) entry which is preliminary data.</text>
</comment>
<evidence type="ECO:0000256" key="2">
    <source>
        <dbReference type="ARBA" id="ARBA00023125"/>
    </source>
</evidence>
<gene>
    <name evidence="5" type="ORF">CN958_26280</name>
</gene>
<dbReference type="GO" id="GO:0003677">
    <property type="term" value="F:DNA binding"/>
    <property type="evidence" value="ECO:0007669"/>
    <property type="project" value="UniProtKB-KW"/>
</dbReference>
<evidence type="ECO:0000256" key="1">
    <source>
        <dbReference type="ARBA" id="ARBA00023015"/>
    </source>
</evidence>
<keyword evidence="1" id="KW-0805">Transcription regulation</keyword>
<protein>
    <recommendedName>
        <fullName evidence="4">HTH gntR-type domain-containing protein</fullName>
    </recommendedName>
</protein>
<dbReference type="Pfam" id="PF00392">
    <property type="entry name" value="GntR"/>
    <property type="match status" value="1"/>
</dbReference>
<name>A0A2B9D6T8_BACCE</name>
<reference evidence="5 6" key="1">
    <citation type="submission" date="2017-09" db="EMBL/GenBank/DDBJ databases">
        <title>Large-scale bioinformatics analysis of Bacillus genomes uncovers conserved roles of natural products in bacterial physiology.</title>
        <authorList>
            <consortium name="Agbiome Team Llc"/>
            <person name="Bleich R.M."/>
            <person name="Grubbs K.J."/>
            <person name="Santa Maria K.C."/>
            <person name="Allen S.E."/>
            <person name="Farag S."/>
            <person name="Shank E.A."/>
            <person name="Bowers A."/>
        </authorList>
    </citation>
    <scope>NUCLEOTIDE SEQUENCE [LARGE SCALE GENOMIC DNA]</scope>
    <source>
        <strain evidence="5 6">AFS053130</strain>
    </source>
</reference>
<organism evidence="5 6">
    <name type="scientific">Bacillus cereus</name>
    <dbReference type="NCBI Taxonomy" id="1396"/>
    <lineage>
        <taxon>Bacteria</taxon>
        <taxon>Bacillati</taxon>
        <taxon>Bacillota</taxon>
        <taxon>Bacilli</taxon>
        <taxon>Bacillales</taxon>
        <taxon>Bacillaceae</taxon>
        <taxon>Bacillus</taxon>
        <taxon>Bacillus cereus group</taxon>
    </lineage>
</organism>
<dbReference type="GO" id="GO:0003700">
    <property type="term" value="F:DNA-binding transcription factor activity"/>
    <property type="evidence" value="ECO:0007669"/>
    <property type="project" value="InterPro"/>
</dbReference>
<evidence type="ECO:0000256" key="3">
    <source>
        <dbReference type="ARBA" id="ARBA00023163"/>
    </source>
</evidence>
<accession>A0A2B9D6T8</accession>
<dbReference type="AlphaFoldDB" id="A0A2B9D6T8"/>
<proteinExistence type="predicted"/>
<evidence type="ECO:0000313" key="6">
    <source>
        <dbReference type="Proteomes" id="UP000222054"/>
    </source>
</evidence>
<sequence length="214" mass="25090">MGKENTLEEQAYKIILDGIVSGKYAAKMHLKESKLTHELEMSRTPIRRALSRLGSEGILSYQSNHGMVVNDIYFSTQDIISALEIRLIFTEVCIRKAKQKNVIFDIRKLRELLQRQQIALDNEDAHSYYQAVFESIRLIFVSTNNNLMYEFTAIIEKKLFIASLKTTFEKRKHYLQTEINFLEQFYDILFDKKYDEAIEIYTELTLNAIKSIIL</sequence>
<dbReference type="PANTHER" id="PTHR43537:SF24">
    <property type="entry name" value="GLUCONATE OPERON TRANSCRIPTIONAL REPRESSOR"/>
    <property type="match status" value="1"/>
</dbReference>
<dbReference type="RefSeq" id="WP_098779025.1">
    <property type="nucleotide sequence ID" value="NZ_NUHO01000196.1"/>
</dbReference>
<dbReference type="SMART" id="SM00345">
    <property type="entry name" value="HTH_GNTR"/>
    <property type="match status" value="1"/>
</dbReference>
<keyword evidence="3" id="KW-0804">Transcription</keyword>
<dbReference type="InterPro" id="IPR036388">
    <property type="entry name" value="WH-like_DNA-bd_sf"/>
</dbReference>
<evidence type="ECO:0000313" key="5">
    <source>
        <dbReference type="EMBL" id="PGM88398.1"/>
    </source>
</evidence>
<feature type="domain" description="HTH gntR-type" evidence="4">
    <location>
        <begin position="5"/>
        <end position="72"/>
    </location>
</feature>
<keyword evidence="2" id="KW-0238">DNA-binding</keyword>
<dbReference type="Gene3D" id="1.10.10.10">
    <property type="entry name" value="Winged helix-like DNA-binding domain superfamily/Winged helix DNA-binding domain"/>
    <property type="match status" value="1"/>
</dbReference>
<evidence type="ECO:0000259" key="4">
    <source>
        <dbReference type="PROSITE" id="PS50949"/>
    </source>
</evidence>
<dbReference type="InterPro" id="IPR036390">
    <property type="entry name" value="WH_DNA-bd_sf"/>
</dbReference>